<dbReference type="AlphaFoldDB" id="U5H115"/>
<dbReference type="EMBL" id="GL541648">
    <property type="protein sequence ID" value="KDE08618.1"/>
    <property type="molecule type" value="Genomic_DNA"/>
</dbReference>
<dbReference type="Gene3D" id="3.40.50.1820">
    <property type="entry name" value="alpha/beta hydrolase"/>
    <property type="match status" value="1"/>
</dbReference>
<dbReference type="OMA" id="IANTIDC"/>
<evidence type="ECO:0000313" key="3">
    <source>
        <dbReference type="EnsemblFungi" id="MVLG_01080T0"/>
    </source>
</evidence>
<dbReference type="InParanoid" id="U5H115"/>
<organism evidence="2">
    <name type="scientific">Microbotryum lychnidis-dioicae (strain p1A1 Lamole / MvSl-1064)</name>
    <name type="common">Anther smut fungus</name>
    <dbReference type="NCBI Taxonomy" id="683840"/>
    <lineage>
        <taxon>Eukaryota</taxon>
        <taxon>Fungi</taxon>
        <taxon>Dikarya</taxon>
        <taxon>Basidiomycota</taxon>
        <taxon>Pucciniomycotina</taxon>
        <taxon>Microbotryomycetes</taxon>
        <taxon>Microbotryales</taxon>
        <taxon>Microbotryaceae</taxon>
        <taxon>Microbotryum</taxon>
    </lineage>
</organism>
<proteinExistence type="predicted"/>
<accession>U5H115</accession>
<evidence type="ECO:0000313" key="4">
    <source>
        <dbReference type="Proteomes" id="UP000017200"/>
    </source>
</evidence>
<evidence type="ECO:0000256" key="1">
    <source>
        <dbReference type="SAM" id="MobiDB-lite"/>
    </source>
</evidence>
<keyword evidence="4" id="KW-1185">Reference proteome</keyword>
<dbReference type="PANTHER" id="PTHR42103:SF2">
    <property type="entry name" value="AB HYDROLASE-1 DOMAIN-CONTAINING PROTEIN"/>
    <property type="match status" value="1"/>
</dbReference>
<evidence type="ECO:0008006" key="5">
    <source>
        <dbReference type="Google" id="ProtNLM"/>
    </source>
</evidence>
<reference evidence="3" key="4">
    <citation type="submission" date="2015-06" db="UniProtKB">
        <authorList>
            <consortium name="EnsemblFungi"/>
        </authorList>
    </citation>
    <scope>IDENTIFICATION</scope>
</reference>
<feature type="compositionally biased region" description="Low complexity" evidence="1">
    <location>
        <begin position="16"/>
        <end position="32"/>
    </location>
</feature>
<reference evidence="2" key="2">
    <citation type="submission" date="2010-11" db="EMBL/GenBank/DDBJ databases">
        <authorList>
            <consortium name="The Broad Institute Genome Sequencing Platform"/>
            <person name="Earl A."/>
            <person name="Ward D."/>
            <person name="Feldgarden M."/>
            <person name="Gevers D."/>
            <person name="Butler R."/>
            <person name="Young S.K."/>
            <person name="Zeng Q."/>
            <person name="Gargeya S."/>
            <person name="Fitzgerald M."/>
            <person name="Haas B."/>
            <person name="Abouelleil A."/>
            <person name="Alvarado L."/>
            <person name="Arachchi H.M."/>
            <person name="Berlin A."/>
            <person name="Brown A."/>
            <person name="Chapman S.B."/>
            <person name="Chen Z."/>
            <person name="Dunbar C."/>
            <person name="Freedman E."/>
            <person name="Gearin G."/>
            <person name="Gellesch M."/>
            <person name="Goldberg J."/>
            <person name="Griggs A."/>
            <person name="Gujja S."/>
            <person name="Heilman E."/>
            <person name="Heiman D."/>
            <person name="Howarth C."/>
            <person name="Larson L."/>
            <person name="Lui A."/>
            <person name="MacDonald P.J.P."/>
            <person name="Mehta T."/>
            <person name="Montmayeur A."/>
            <person name="Murphy C."/>
            <person name="Neiman D."/>
            <person name="Pearson M."/>
            <person name="Priest M."/>
            <person name="Roberts A."/>
            <person name="Saif S."/>
            <person name="Shea T."/>
            <person name="Shenoy N."/>
            <person name="Sisk P."/>
            <person name="Stolte C."/>
            <person name="Sykes S."/>
            <person name="White J."/>
            <person name="Yandava C."/>
            <person name="Wortman J."/>
            <person name="Nusbaum C."/>
            <person name="Birren B."/>
        </authorList>
    </citation>
    <scope>NUCLEOTIDE SEQUENCE</scope>
    <source>
        <strain evidence="2">P1A1 Lamole</strain>
    </source>
</reference>
<name>U5H115_USTV1</name>
<protein>
    <recommendedName>
        <fullName evidence="5">AB hydrolase-1 domain-containing protein</fullName>
    </recommendedName>
</protein>
<dbReference type="EMBL" id="AEIJ01000093">
    <property type="status" value="NOT_ANNOTATED_CDS"/>
    <property type="molecule type" value="Genomic_DNA"/>
</dbReference>
<dbReference type="SUPFAM" id="SSF53474">
    <property type="entry name" value="alpha/beta-Hydrolases"/>
    <property type="match status" value="1"/>
</dbReference>
<sequence>MSTSRTYPYTEEAYATLPRSSPSTDSSPTSSQPSSLLSYALIHPTSDPPTRLALLAHPWGRLGGSKDDHVVVGVMNALVKEGYAVCRYDARGVGGSVGVSATWTPFSYPSYPPYHPSSIPVDLLLIGYSYGSLAASSAPPLTEIPQGLTLRTRAILISYPCSVLSFLTFFKSSQYTQTLFESIRKHKRPTLVIWGTRDQFTAVSKYEAWFKRIEEADLDRLTEGVQVEGADHFWRQQEDKQRLIQSIVEWVRR</sequence>
<dbReference type="PANTHER" id="PTHR42103">
    <property type="entry name" value="ALPHA/BETA-HYDROLASES SUPERFAMILY PROTEIN"/>
    <property type="match status" value="1"/>
</dbReference>
<dbReference type="InterPro" id="IPR029058">
    <property type="entry name" value="AB_hydrolase_fold"/>
</dbReference>
<dbReference type="OrthoDB" id="10260961at2759"/>
<feature type="region of interest" description="Disordered" evidence="1">
    <location>
        <begin position="1"/>
        <end position="32"/>
    </location>
</feature>
<dbReference type="EnsemblFungi" id="MVLG_01080T0">
    <property type="protein sequence ID" value="MVLG_01080T0"/>
    <property type="gene ID" value="MVLG_01080"/>
</dbReference>
<dbReference type="STRING" id="683840.U5H115"/>
<reference evidence="4" key="1">
    <citation type="submission" date="2010-11" db="EMBL/GenBank/DDBJ databases">
        <title>The genome sequence of Microbotryum violaceum strain p1A1 Lamole.</title>
        <authorList>
            <person name="Cuomo C."/>
            <person name="Perlin M."/>
            <person name="Young S.K."/>
            <person name="Zeng Q."/>
            <person name="Gargeya S."/>
            <person name="Alvarado L."/>
            <person name="Berlin A."/>
            <person name="Chapman S.B."/>
            <person name="Chen Z."/>
            <person name="Freedman E."/>
            <person name="Gellesch M."/>
            <person name="Goldberg J."/>
            <person name="Griggs A."/>
            <person name="Gujja S."/>
            <person name="Heilman E."/>
            <person name="Heiman D."/>
            <person name="Howarth C."/>
            <person name="Mehta T."/>
            <person name="Neiman D."/>
            <person name="Pearson M."/>
            <person name="Roberts A."/>
            <person name="Saif S."/>
            <person name="Shea T."/>
            <person name="Shenoy N."/>
            <person name="Sisk P."/>
            <person name="Stolte C."/>
            <person name="Sykes S."/>
            <person name="White J."/>
            <person name="Yandava C."/>
            <person name="Haas B."/>
            <person name="Nusbaum C."/>
            <person name="Birren B."/>
        </authorList>
    </citation>
    <scope>NUCLEOTIDE SEQUENCE [LARGE SCALE GENOMIC DNA]</scope>
    <source>
        <strain evidence="4">p1A1 Lamole</strain>
    </source>
</reference>
<gene>
    <name evidence="2" type="ORF">MVLG_01080</name>
</gene>
<reference evidence="2 4" key="3">
    <citation type="journal article" date="2015" name="BMC Genomics">
        <title>Sex and parasites: genomic and transcriptomic analysis of Microbotryum lychnidis-dioicae, the biotrophic and plant-castrating anther smut fungus.</title>
        <authorList>
            <person name="Perlin M.H."/>
            <person name="Amselem J."/>
            <person name="Fontanillas E."/>
            <person name="Toh S.S."/>
            <person name="Chen Z."/>
            <person name="Goldberg J."/>
            <person name="Duplessis S."/>
            <person name="Henrissat B."/>
            <person name="Young S."/>
            <person name="Zeng Q."/>
            <person name="Aguileta G."/>
            <person name="Petit E."/>
            <person name="Badouin H."/>
            <person name="Andrews J."/>
            <person name="Razeeq D."/>
            <person name="Gabaldon T."/>
            <person name="Quesneville H."/>
            <person name="Giraud T."/>
            <person name="Hood M.E."/>
            <person name="Schultz D.J."/>
            <person name="Cuomo C.A."/>
        </authorList>
    </citation>
    <scope>NUCLEOTIDE SEQUENCE [LARGE SCALE GENOMIC DNA]</scope>
    <source>
        <strain evidence="4">p1A1 Lamole</strain>
        <strain evidence="2">P1A1 Lamole</strain>
    </source>
</reference>
<dbReference type="HOGENOM" id="CLU_035149_1_0_1"/>
<evidence type="ECO:0000313" key="2">
    <source>
        <dbReference type="EMBL" id="KDE08618.1"/>
    </source>
</evidence>
<dbReference type="Proteomes" id="UP000017200">
    <property type="component" value="Unassembled WGS sequence"/>
</dbReference>